<reference evidence="1 2" key="1">
    <citation type="submission" date="2019-04" db="EMBL/GenBank/DDBJ databases">
        <title>Friends and foes A comparative genomics study of 23 Aspergillus species from section Flavi.</title>
        <authorList>
            <consortium name="DOE Joint Genome Institute"/>
            <person name="Kjaerbolling I."/>
            <person name="Vesth T."/>
            <person name="Frisvad J.C."/>
            <person name="Nybo J.L."/>
            <person name="Theobald S."/>
            <person name="Kildgaard S."/>
            <person name="Isbrandt T."/>
            <person name="Kuo A."/>
            <person name="Sato A."/>
            <person name="Lyhne E.K."/>
            <person name="Kogle M.E."/>
            <person name="Wiebenga A."/>
            <person name="Kun R.S."/>
            <person name="Lubbers R.J."/>
            <person name="Makela M.R."/>
            <person name="Barry K."/>
            <person name="Chovatia M."/>
            <person name="Clum A."/>
            <person name="Daum C."/>
            <person name="Haridas S."/>
            <person name="He G."/>
            <person name="LaButti K."/>
            <person name="Lipzen A."/>
            <person name="Mondo S."/>
            <person name="Riley R."/>
            <person name="Salamov A."/>
            <person name="Simmons B.A."/>
            <person name="Magnuson J.K."/>
            <person name="Henrissat B."/>
            <person name="Mortensen U.H."/>
            <person name="Larsen T.O."/>
            <person name="Devries R.P."/>
            <person name="Grigoriev I.V."/>
            <person name="Machida M."/>
            <person name="Baker S.E."/>
            <person name="Andersen M.R."/>
        </authorList>
    </citation>
    <scope>NUCLEOTIDE SEQUENCE [LARGE SCALE GENOMIC DNA]</scope>
    <source>
        <strain evidence="1 2">CBS 151.66</strain>
    </source>
</reference>
<protein>
    <submittedName>
        <fullName evidence="1">Uncharacterized protein</fullName>
    </submittedName>
</protein>
<dbReference type="EMBL" id="ML732227">
    <property type="protein sequence ID" value="KAB8073427.1"/>
    <property type="molecule type" value="Genomic_DNA"/>
</dbReference>
<evidence type="ECO:0000313" key="1">
    <source>
        <dbReference type="EMBL" id="KAB8073427.1"/>
    </source>
</evidence>
<dbReference type="Proteomes" id="UP000326565">
    <property type="component" value="Unassembled WGS sequence"/>
</dbReference>
<evidence type="ECO:0000313" key="2">
    <source>
        <dbReference type="Proteomes" id="UP000326565"/>
    </source>
</evidence>
<keyword evidence="2" id="KW-1185">Reference proteome</keyword>
<accession>A0A5N5X099</accession>
<name>A0A5N5X099_9EURO</name>
<proteinExistence type="predicted"/>
<dbReference type="OrthoDB" id="2906425at2759"/>
<gene>
    <name evidence="1" type="ORF">BDV29DRAFT_191769</name>
</gene>
<organism evidence="1 2">
    <name type="scientific">Aspergillus leporis</name>
    <dbReference type="NCBI Taxonomy" id="41062"/>
    <lineage>
        <taxon>Eukaryota</taxon>
        <taxon>Fungi</taxon>
        <taxon>Dikarya</taxon>
        <taxon>Ascomycota</taxon>
        <taxon>Pezizomycotina</taxon>
        <taxon>Eurotiomycetes</taxon>
        <taxon>Eurotiomycetidae</taxon>
        <taxon>Eurotiales</taxon>
        <taxon>Aspergillaceae</taxon>
        <taxon>Aspergillus</taxon>
        <taxon>Aspergillus subgen. Circumdati</taxon>
    </lineage>
</organism>
<dbReference type="AlphaFoldDB" id="A0A5N5X099"/>
<sequence>MSSEFSVGLYYSRAIVGHSPEPPRQRKADQSVDCGPQINSLCSVPGFAAPYPDSVNENTSPRNTILNWGGVNIAKISPEVVVKFGSHVAVGEAKSMMFVEQNTETIPVPKDLACYFFGPMHRDTEDYGSLIDIYIFMSFAHGNYIGSVDLGTVTDPTLESHHMEGPFDFEEAFNNAILMHIMVNEGYVSGTLDWEFSGWYPEYWEFSKALYVWKWQNDWTEYLVQIREPYYTEYGVHSFLTETLW</sequence>